<evidence type="ECO:0000313" key="2">
    <source>
        <dbReference type="Proteomes" id="UP000626554"/>
    </source>
</evidence>
<accession>A0ABX2Q999</accession>
<reference evidence="1 2" key="1">
    <citation type="submission" date="2020-05" db="EMBL/GenBank/DDBJ databases">
        <title>Hymenobacter terrestris sp. nov. and Hymenobacter lapidiphilus sp. nov., isolated from regoliths in Antarctica.</title>
        <authorList>
            <person name="Sedlacek I."/>
            <person name="Pantucek R."/>
            <person name="Zeman M."/>
            <person name="Holochova P."/>
            <person name="Kralova S."/>
            <person name="Stankova E."/>
            <person name="Sedo O."/>
            <person name="Micenkova L."/>
            <person name="Svec P."/>
            <person name="Gupta V."/>
            <person name="Sood U."/>
            <person name="Korpole U.S."/>
            <person name="Lal R."/>
        </authorList>
    </citation>
    <scope>NUCLEOTIDE SEQUENCE [LARGE SCALE GENOMIC DNA]</scope>
    <source>
        <strain evidence="1 2">P5252</strain>
    </source>
</reference>
<gene>
    <name evidence="1" type="ORF">HW556_16830</name>
</gene>
<dbReference type="RefSeq" id="WP_176901283.1">
    <property type="nucleotide sequence ID" value="NZ_JABKAV010000085.1"/>
</dbReference>
<dbReference type="Proteomes" id="UP000626554">
    <property type="component" value="Unassembled WGS sequence"/>
</dbReference>
<comment type="caution">
    <text evidence="1">The sequence shown here is derived from an EMBL/GenBank/DDBJ whole genome shotgun (WGS) entry which is preliminary data.</text>
</comment>
<evidence type="ECO:0000313" key="1">
    <source>
        <dbReference type="EMBL" id="NVO86551.1"/>
    </source>
</evidence>
<sequence length="179" mass="19905">MLKKLPLIAGFVLMASYSQGQSYNNISNYPLLNGVIGRSRAVAHANLAKAGYKLMTYQEVCVKEQEAYSKDFFDMTAHYRYLPKAGSTKAPYYVTVVFNPEAGPNAAAIEWNEYMTPGRGDVMDNVLKTQGLHLYDTIEGSVSGPSATAMYFRNAQRYLIFNGRDGTRLVKFTLAVKSD</sequence>
<keyword evidence="2" id="KW-1185">Reference proteome</keyword>
<protein>
    <submittedName>
        <fullName evidence="1">Uncharacterized protein</fullName>
    </submittedName>
</protein>
<organism evidence="1 2">
    <name type="scientific">Hymenobacter terrestris</name>
    <dbReference type="NCBI Taxonomy" id="2748310"/>
    <lineage>
        <taxon>Bacteria</taxon>
        <taxon>Pseudomonadati</taxon>
        <taxon>Bacteroidota</taxon>
        <taxon>Cytophagia</taxon>
        <taxon>Cytophagales</taxon>
        <taxon>Hymenobacteraceae</taxon>
        <taxon>Hymenobacter</taxon>
    </lineage>
</organism>
<dbReference type="EMBL" id="JABKAV010000085">
    <property type="protein sequence ID" value="NVO86551.1"/>
    <property type="molecule type" value="Genomic_DNA"/>
</dbReference>
<name>A0ABX2Q999_9BACT</name>
<proteinExistence type="predicted"/>